<feature type="transmembrane region" description="Helical" evidence="1">
    <location>
        <begin position="67"/>
        <end position="91"/>
    </location>
</feature>
<organism evidence="2 3">
    <name type="scientific">Toxocara canis</name>
    <name type="common">Canine roundworm</name>
    <dbReference type="NCBI Taxonomy" id="6265"/>
    <lineage>
        <taxon>Eukaryota</taxon>
        <taxon>Metazoa</taxon>
        <taxon>Ecdysozoa</taxon>
        <taxon>Nematoda</taxon>
        <taxon>Chromadorea</taxon>
        <taxon>Rhabditida</taxon>
        <taxon>Spirurina</taxon>
        <taxon>Ascaridomorpha</taxon>
        <taxon>Ascaridoidea</taxon>
        <taxon>Toxocaridae</taxon>
        <taxon>Toxocara</taxon>
    </lineage>
</organism>
<dbReference type="EMBL" id="JPKZ01001175">
    <property type="protein sequence ID" value="KHN83638.1"/>
    <property type="molecule type" value="Genomic_DNA"/>
</dbReference>
<keyword evidence="1" id="KW-0472">Membrane</keyword>
<comment type="caution">
    <text evidence="2">The sequence shown here is derived from an EMBL/GenBank/DDBJ whole genome shotgun (WGS) entry which is preliminary data.</text>
</comment>
<evidence type="ECO:0000313" key="2">
    <source>
        <dbReference type="EMBL" id="KHN83638.1"/>
    </source>
</evidence>
<dbReference type="Proteomes" id="UP000031036">
    <property type="component" value="Unassembled WGS sequence"/>
</dbReference>
<keyword evidence="3" id="KW-1185">Reference proteome</keyword>
<keyword evidence="1" id="KW-1133">Transmembrane helix</keyword>
<protein>
    <submittedName>
        <fullName evidence="2">Uncharacterized protein</fullName>
    </submittedName>
</protein>
<dbReference type="Pfam" id="PF10853">
    <property type="entry name" value="DUF2650"/>
    <property type="match status" value="1"/>
</dbReference>
<keyword evidence="1" id="KW-0812">Transmembrane</keyword>
<dbReference type="OrthoDB" id="5835495at2759"/>
<dbReference type="AlphaFoldDB" id="A0A0B2VPY6"/>
<sequence length="163" mass="18774">MVFVVRYGLTVEPYCYKSWYFGSAHPAPMLAAYQFVVRRKCPPESLFTYYDCCGNNNRCCEYVKWPIIVFLVLVIVGLFTGCCCFCIFAIWHPNRKHVTRAQYGDMPIREDGYEIPVGYRAPTLSPESHRPSTVYAVPVKHYRSDERATDLAEISTRSQIGCM</sequence>
<gene>
    <name evidence="2" type="ORF">Tcan_11626</name>
</gene>
<evidence type="ECO:0000313" key="3">
    <source>
        <dbReference type="Proteomes" id="UP000031036"/>
    </source>
</evidence>
<reference evidence="2 3" key="1">
    <citation type="submission" date="2014-11" db="EMBL/GenBank/DDBJ databases">
        <title>Genetic blueprint of the zoonotic pathogen Toxocara canis.</title>
        <authorList>
            <person name="Zhu X.-Q."/>
            <person name="Korhonen P.K."/>
            <person name="Cai H."/>
            <person name="Young N.D."/>
            <person name="Nejsum P."/>
            <person name="von Samson-Himmelstjerna G."/>
            <person name="Boag P.R."/>
            <person name="Tan P."/>
            <person name="Li Q."/>
            <person name="Min J."/>
            <person name="Yang Y."/>
            <person name="Wang X."/>
            <person name="Fang X."/>
            <person name="Hall R.S."/>
            <person name="Hofmann A."/>
            <person name="Sternberg P.W."/>
            <person name="Jex A.R."/>
            <person name="Gasser R.B."/>
        </authorList>
    </citation>
    <scope>NUCLEOTIDE SEQUENCE [LARGE SCALE GENOMIC DNA]</scope>
    <source>
        <strain evidence="2">PN_DK_2014</strain>
    </source>
</reference>
<proteinExistence type="predicted"/>
<dbReference type="InterPro" id="IPR022559">
    <property type="entry name" value="SUP-1-like"/>
</dbReference>
<evidence type="ECO:0000256" key="1">
    <source>
        <dbReference type="SAM" id="Phobius"/>
    </source>
</evidence>
<accession>A0A0B2VPY6</accession>
<name>A0A0B2VPY6_TOXCA</name>